<evidence type="ECO:0000313" key="5">
    <source>
        <dbReference type="Proteomes" id="UP000799118"/>
    </source>
</evidence>
<proteinExistence type="predicted"/>
<feature type="compositionally biased region" description="Basic and acidic residues" evidence="2">
    <location>
        <begin position="49"/>
        <end position="61"/>
    </location>
</feature>
<dbReference type="PANTHER" id="PTHR46579">
    <property type="entry name" value="F5/8 TYPE C DOMAIN-CONTAINING PROTEIN-RELATED"/>
    <property type="match status" value="1"/>
</dbReference>
<keyword evidence="3" id="KW-1133">Transmembrane helix</keyword>
<evidence type="ECO:0000256" key="1">
    <source>
        <dbReference type="SAM" id="Coils"/>
    </source>
</evidence>
<keyword evidence="3" id="KW-0812">Transmembrane</keyword>
<dbReference type="Proteomes" id="UP000799118">
    <property type="component" value="Unassembled WGS sequence"/>
</dbReference>
<gene>
    <name evidence="4" type="ORF">BT96DRAFT_867709</name>
</gene>
<keyword evidence="3" id="KW-0472">Membrane</keyword>
<protein>
    <recommendedName>
        <fullName evidence="6">Transposase domain-containing protein</fullName>
    </recommendedName>
</protein>
<sequence length="987" mass="111682">MVICTCSYCRQKLVSVNGVLQPGCEVSRTTRSNHERKPRRQSISTLSAPKEKDKVEKEEVKSKSKAKATEINLPTPLIIQLCCTLVVWLNVKAGVSRDISNKILRSLQFIIFTILQLITVGIQSSLGIHVAFPKIKIPGDVRTAYKYSLGSSEKLKIIRTACCPTCYTMYPQPIPWCCKWKESIRAKPCNTELWRKQQFGKTMKWVPKTLYNTQCLDSWLHFFLSRRIIAEALDTTFFHTPAAFGADMHDIHDSPAWKDLHTFLQQSRYNLVFGLYIDWFQAYGNKIAGKKVSVGLICLYCLNLPPHLRYKPENVFVVGLIPPYSEPDTTTISHILDPMVLKVLEYQAPGKSVQTHRHPEGVPVQVRIVPYIADLPASRKGAGFVSIKGNLLCSFCKCLTAEIEILDLNRWATRTGAEVRQQAQRWLEEGTKSGRDALVTKNGVRWTSLHRLPDWDPVRHHILGFMHNWLEGVLAHQLQTLWGIGRDQKNSEKLDEIDAEETFTDMDVSDSADEAEKLQQEIEEYEALAAGIGAMPLGSEGDITPRGSPAPAPMDVDVRDYGGGEDEDPDDGSYIPGENDRVAFDADQLTQIHTGLAEITHPTWVNGPPTNLGEKVHGKLKAEEFLTIFSDFFPLIIPEFWWPGANALEKMQLKSFYDLVASTNIVASFKTSNSEAEAYTSHYKDYRQSIQHLYPDFASKPNHHFAMHNEWQLKYWGPLPSLSEFPGERMNGLLQKIKTNRHRYDLAYTMLQKLILRCSTLAALHDNNYGNSVDKDPLIQKLTHILEPEDAKSQLLNPIALDSTEMASIQAKSPPVQTHEYAALQDYLLFTGCAYRTYTDIPHPEFALVLPPIADRPREINVNDHTYSCYSSHIGNSAIQFCDPKTQRMETGSIHLILQMPLQGFIRTFLFVYGHSALTPAEEQLTPYPTHSRFMTKVVGAVFSDTVFIIEPQHIITHLTTFKRPAGTFGISREILLVCWALNRGRK</sequence>
<name>A0A6A4GNK1_9AGAR</name>
<evidence type="ECO:0000313" key="4">
    <source>
        <dbReference type="EMBL" id="KAE9386837.1"/>
    </source>
</evidence>
<keyword evidence="5" id="KW-1185">Reference proteome</keyword>
<evidence type="ECO:0000256" key="3">
    <source>
        <dbReference type="SAM" id="Phobius"/>
    </source>
</evidence>
<organism evidence="4 5">
    <name type="scientific">Gymnopus androsaceus JB14</name>
    <dbReference type="NCBI Taxonomy" id="1447944"/>
    <lineage>
        <taxon>Eukaryota</taxon>
        <taxon>Fungi</taxon>
        <taxon>Dikarya</taxon>
        <taxon>Basidiomycota</taxon>
        <taxon>Agaricomycotina</taxon>
        <taxon>Agaricomycetes</taxon>
        <taxon>Agaricomycetidae</taxon>
        <taxon>Agaricales</taxon>
        <taxon>Marasmiineae</taxon>
        <taxon>Omphalotaceae</taxon>
        <taxon>Gymnopus</taxon>
    </lineage>
</organism>
<reference evidence="4" key="1">
    <citation type="journal article" date="2019" name="Environ. Microbiol.">
        <title>Fungal ecological strategies reflected in gene transcription - a case study of two litter decomposers.</title>
        <authorList>
            <person name="Barbi F."/>
            <person name="Kohler A."/>
            <person name="Barry K."/>
            <person name="Baskaran P."/>
            <person name="Daum C."/>
            <person name="Fauchery L."/>
            <person name="Ihrmark K."/>
            <person name="Kuo A."/>
            <person name="LaButti K."/>
            <person name="Lipzen A."/>
            <person name="Morin E."/>
            <person name="Grigoriev I.V."/>
            <person name="Henrissat B."/>
            <person name="Lindahl B."/>
            <person name="Martin F."/>
        </authorList>
    </citation>
    <scope>NUCLEOTIDE SEQUENCE</scope>
    <source>
        <strain evidence="4">JB14</strain>
    </source>
</reference>
<feature type="region of interest" description="Disordered" evidence="2">
    <location>
        <begin position="27"/>
        <end position="61"/>
    </location>
</feature>
<feature type="coiled-coil region" evidence="1">
    <location>
        <begin position="508"/>
        <end position="535"/>
    </location>
</feature>
<evidence type="ECO:0008006" key="6">
    <source>
        <dbReference type="Google" id="ProtNLM"/>
    </source>
</evidence>
<keyword evidence="1" id="KW-0175">Coiled coil</keyword>
<dbReference type="OrthoDB" id="3269001at2759"/>
<dbReference type="AlphaFoldDB" id="A0A6A4GNK1"/>
<dbReference type="EMBL" id="ML769845">
    <property type="protein sequence ID" value="KAE9386837.1"/>
    <property type="molecule type" value="Genomic_DNA"/>
</dbReference>
<evidence type="ECO:0000256" key="2">
    <source>
        <dbReference type="SAM" id="MobiDB-lite"/>
    </source>
</evidence>
<feature type="transmembrane region" description="Helical" evidence="3">
    <location>
        <begin position="107"/>
        <end position="132"/>
    </location>
</feature>
<dbReference type="PANTHER" id="PTHR46579:SF1">
    <property type="entry name" value="F5_8 TYPE C DOMAIN-CONTAINING PROTEIN"/>
    <property type="match status" value="1"/>
</dbReference>
<accession>A0A6A4GNK1</accession>